<keyword evidence="1" id="KW-0056">Arginine metabolism</keyword>
<dbReference type="NCBIfam" id="TIGR03244">
    <property type="entry name" value="arg_catab_AstA"/>
    <property type="match status" value="1"/>
</dbReference>
<dbReference type="EMBL" id="FOOU01000013">
    <property type="protein sequence ID" value="SFG77311.1"/>
    <property type="molecule type" value="Genomic_DNA"/>
</dbReference>
<dbReference type="InterPro" id="IPR016181">
    <property type="entry name" value="Acyl_CoA_acyltransferase"/>
</dbReference>
<dbReference type="GO" id="GO:0006527">
    <property type="term" value="P:L-arginine catabolic process"/>
    <property type="evidence" value="ECO:0007669"/>
    <property type="project" value="UniProtKB-UniRule"/>
</dbReference>
<protein>
    <recommendedName>
        <fullName evidence="4">Arginine N-succinyltransferase</fullName>
        <ecNumber evidence="4">2.3.1.109</ecNumber>
    </recommendedName>
</protein>
<keyword evidence="2 5" id="KW-0808">Transferase</keyword>
<evidence type="ECO:0000256" key="3">
    <source>
        <dbReference type="ARBA" id="ARBA00023315"/>
    </source>
</evidence>
<keyword evidence="3" id="KW-0012">Acyltransferase</keyword>
<dbReference type="EC" id="2.3.1.109" evidence="4"/>
<accession>A0A1I2URC1</accession>
<dbReference type="SUPFAM" id="SSF55729">
    <property type="entry name" value="Acyl-CoA N-acyltransferases (Nat)"/>
    <property type="match status" value="1"/>
</dbReference>
<dbReference type="STRING" id="1045558.SAMN05216175_11364"/>
<dbReference type="Proteomes" id="UP000198623">
    <property type="component" value="Unassembled WGS sequence"/>
</dbReference>
<dbReference type="OrthoDB" id="21121at2"/>
<dbReference type="GO" id="GO:0008791">
    <property type="term" value="F:arginine N-succinyltransferase activity"/>
    <property type="evidence" value="ECO:0007669"/>
    <property type="project" value="UniProtKB-UniRule"/>
</dbReference>
<evidence type="ECO:0000313" key="6">
    <source>
        <dbReference type="Proteomes" id="UP000198623"/>
    </source>
</evidence>
<dbReference type="PANTHER" id="PTHR30420">
    <property type="entry name" value="N-SUCCINYLARGININE DIHYDROLASE"/>
    <property type="match status" value="1"/>
</dbReference>
<dbReference type="AlphaFoldDB" id="A0A1I2URC1"/>
<keyword evidence="6" id="KW-1185">Reference proteome</keyword>
<proteinExistence type="predicted"/>
<dbReference type="Gene3D" id="2.40.40.20">
    <property type="match status" value="1"/>
</dbReference>
<dbReference type="RefSeq" id="WP_090729411.1">
    <property type="nucleotide sequence ID" value="NZ_FOOU01000013.1"/>
</dbReference>
<gene>
    <name evidence="5" type="ORF">SAMN05216175_11364</name>
</gene>
<dbReference type="PANTHER" id="PTHR30420:SF1">
    <property type="entry name" value="ARGININE N-SUCCINYLTRANSFERASE"/>
    <property type="match status" value="1"/>
</dbReference>
<evidence type="ECO:0000313" key="5">
    <source>
        <dbReference type="EMBL" id="SFG77311.1"/>
    </source>
</evidence>
<dbReference type="NCBIfam" id="TIGR03243">
    <property type="entry name" value="arg_catab_AOST"/>
    <property type="match status" value="1"/>
</dbReference>
<evidence type="ECO:0000256" key="2">
    <source>
        <dbReference type="ARBA" id="ARBA00022679"/>
    </source>
</evidence>
<dbReference type="Pfam" id="PF04958">
    <property type="entry name" value="AstA"/>
    <property type="match status" value="1"/>
</dbReference>
<evidence type="ECO:0000256" key="1">
    <source>
        <dbReference type="ARBA" id="ARBA00022503"/>
    </source>
</evidence>
<dbReference type="InterPro" id="IPR007041">
    <property type="entry name" value="Arg_succinylTrfase_AstA/AruG"/>
</dbReference>
<dbReference type="InterPro" id="IPR017650">
    <property type="entry name" value="Arginine_N-succinylTrfase"/>
</dbReference>
<sequence>MMVVRPIQANDYKALRELARKTGPGFTSLQDNDEQVAAKLEAALIPFTATPPPEEALYLFVMEDTDTHEVVGICGIESAVGLTDPWYNYRVGTLVHASRELKVYNQISTLTITNDHTGYSELCTLFLTPEARHSKQGSLLSKSRFMFMAEFPQRFNEHLIAEMRGYSDDKGVSPFWEGLGRHFFSLDFAEADKISSMGKVFIAELMPKNTIYTNLLSKEAQGSIGKTHEATTPARRLLENEGMRYTGYVDIFDGGPTLEARVNDIRAIQESRYVKVHITDTPAKGEAEGELYLISTTELCQFRCCMSMLTRAGNNLINITPDVASALNIIEGTTVRIVRLSSGRRF</sequence>
<organism evidence="5 6">
    <name type="scientific">Neptunomonas qingdaonensis</name>
    <dbReference type="NCBI Taxonomy" id="1045558"/>
    <lineage>
        <taxon>Bacteria</taxon>
        <taxon>Pseudomonadati</taxon>
        <taxon>Pseudomonadota</taxon>
        <taxon>Gammaproteobacteria</taxon>
        <taxon>Oceanospirillales</taxon>
        <taxon>Oceanospirillaceae</taxon>
        <taxon>Neptunomonas</taxon>
    </lineage>
</organism>
<evidence type="ECO:0000256" key="4">
    <source>
        <dbReference type="NCBIfam" id="TIGR03244"/>
    </source>
</evidence>
<reference evidence="6" key="1">
    <citation type="submission" date="2016-10" db="EMBL/GenBank/DDBJ databases">
        <authorList>
            <person name="Varghese N."/>
            <person name="Submissions S."/>
        </authorList>
    </citation>
    <scope>NUCLEOTIDE SEQUENCE [LARGE SCALE GENOMIC DNA]</scope>
    <source>
        <strain evidence="6">CGMCC 1.10971</strain>
    </source>
</reference>
<name>A0A1I2URC1_9GAMM</name>